<gene>
    <name evidence="1" type="ORF">KJB30_03545</name>
</gene>
<name>A0ABS5U5B0_9BACT</name>
<dbReference type="Proteomes" id="UP000784128">
    <property type="component" value="Unassembled WGS sequence"/>
</dbReference>
<dbReference type="RefSeq" id="WP_214296566.1">
    <property type="nucleotide sequence ID" value="NZ_JAHDYS010000003.1"/>
</dbReference>
<evidence type="ECO:0000313" key="1">
    <source>
        <dbReference type="EMBL" id="MBT1070847.1"/>
    </source>
</evidence>
<accession>A0ABS5U5B0</accession>
<sequence>MSNGRDKAVRKNVTGVTFKTMSLSMTRFRFLGGGMQKVSVRSGEFISNLARLFVEPGLSF</sequence>
<keyword evidence="2" id="KW-1185">Reference proteome</keyword>
<evidence type="ECO:0000313" key="2">
    <source>
        <dbReference type="Proteomes" id="UP000784128"/>
    </source>
</evidence>
<reference evidence="1 2" key="1">
    <citation type="submission" date="2021-05" db="EMBL/GenBank/DDBJ databases">
        <title>The draft genome of Geobacter chapellei DSM 13688.</title>
        <authorList>
            <person name="Xu Z."/>
            <person name="Masuda Y."/>
            <person name="Itoh H."/>
            <person name="Senoo K."/>
        </authorList>
    </citation>
    <scope>NUCLEOTIDE SEQUENCE [LARGE SCALE GENOMIC DNA]</scope>
    <source>
        <strain evidence="1 2">DSM 13688</strain>
    </source>
</reference>
<organism evidence="1 2">
    <name type="scientific">Pelotalea chapellei</name>
    <dbReference type="NCBI Taxonomy" id="44671"/>
    <lineage>
        <taxon>Bacteria</taxon>
        <taxon>Pseudomonadati</taxon>
        <taxon>Thermodesulfobacteriota</taxon>
        <taxon>Desulfuromonadia</taxon>
        <taxon>Geobacterales</taxon>
        <taxon>Geobacteraceae</taxon>
        <taxon>Pelotalea</taxon>
    </lineage>
</organism>
<proteinExistence type="predicted"/>
<comment type="caution">
    <text evidence="1">The sequence shown here is derived from an EMBL/GenBank/DDBJ whole genome shotgun (WGS) entry which is preliminary data.</text>
</comment>
<dbReference type="EMBL" id="JAHDYS010000003">
    <property type="protein sequence ID" value="MBT1070847.1"/>
    <property type="molecule type" value="Genomic_DNA"/>
</dbReference>
<protein>
    <submittedName>
        <fullName evidence="1">Uncharacterized protein</fullName>
    </submittedName>
</protein>